<proteinExistence type="predicted"/>
<dbReference type="Proteomes" id="UP001221142">
    <property type="component" value="Unassembled WGS sequence"/>
</dbReference>
<organism evidence="1 2">
    <name type="scientific">Roridomyces roridus</name>
    <dbReference type="NCBI Taxonomy" id="1738132"/>
    <lineage>
        <taxon>Eukaryota</taxon>
        <taxon>Fungi</taxon>
        <taxon>Dikarya</taxon>
        <taxon>Basidiomycota</taxon>
        <taxon>Agaricomycotina</taxon>
        <taxon>Agaricomycetes</taxon>
        <taxon>Agaricomycetidae</taxon>
        <taxon>Agaricales</taxon>
        <taxon>Marasmiineae</taxon>
        <taxon>Mycenaceae</taxon>
        <taxon>Roridomyces</taxon>
    </lineage>
</organism>
<sequence length="145" mass="15666">MDMNVDTGPMEEFKQVQEEMRVNLVMWTMLLPTLKRLSGVVASIYQGVVPTSNENTSHFLLGFSYYYSGFAFYWDGAGEAFFRLGESTETQAVGNSWSNATGVPASGEIVLGLNIASTAATAQAHGEPGQGGLVAYKIPDNLDLD</sequence>
<name>A0AAD7C962_9AGAR</name>
<evidence type="ECO:0000313" key="2">
    <source>
        <dbReference type="Proteomes" id="UP001221142"/>
    </source>
</evidence>
<protein>
    <submittedName>
        <fullName evidence="1">Uncharacterized protein</fullName>
    </submittedName>
</protein>
<dbReference type="AlphaFoldDB" id="A0AAD7C962"/>
<evidence type="ECO:0000313" key="1">
    <source>
        <dbReference type="EMBL" id="KAJ7642150.1"/>
    </source>
</evidence>
<reference evidence="1" key="1">
    <citation type="submission" date="2023-03" db="EMBL/GenBank/DDBJ databases">
        <title>Massive genome expansion in bonnet fungi (Mycena s.s.) driven by repeated elements and novel gene families across ecological guilds.</title>
        <authorList>
            <consortium name="Lawrence Berkeley National Laboratory"/>
            <person name="Harder C.B."/>
            <person name="Miyauchi S."/>
            <person name="Viragh M."/>
            <person name="Kuo A."/>
            <person name="Thoen E."/>
            <person name="Andreopoulos B."/>
            <person name="Lu D."/>
            <person name="Skrede I."/>
            <person name="Drula E."/>
            <person name="Henrissat B."/>
            <person name="Morin E."/>
            <person name="Kohler A."/>
            <person name="Barry K."/>
            <person name="LaButti K."/>
            <person name="Morin E."/>
            <person name="Salamov A."/>
            <person name="Lipzen A."/>
            <person name="Mereny Z."/>
            <person name="Hegedus B."/>
            <person name="Baldrian P."/>
            <person name="Stursova M."/>
            <person name="Weitz H."/>
            <person name="Taylor A."/>
            <person name="Grigoriev I.V."/>
            <person name="Nagy L.G."/>
            <person name="Martin F."/>
            <person name="Kauserud H."/>
        </authorList>
    </citation>
    <scope>NUCLEOTIDE SEQUENCE</scope>
    <source>
        <strain evidence="1">9284</strain>
    </source>
</reference>
<accession>A0AAD7C962</accession>
<gene>
    <name evidence="1" type="ORF">FB45DRAFT_1126458</name>
</gene>
<dbReference type="EMBL" id="JARKIF010000004">
    <property type="protein sequence ID" value="KAJ7642150.1"/>
    <property type="molecule type" value="Genomic_DNA"/>
</dbReference>
<keyword evidence="2" id="KW-1185">Reference proteome</keyword>
<comment type="caution">
    <text evidence="1">The sequence shown here is derived from an EMBL/GenBank/DDBJ whole genome shotgun (WGS) entry which is preliminary data.</text>
</comment>